<protein>
    <recommendedName>
        <fullName evidence="4">RanBP2-type domain-containing protein</fullName>
    </recommendedName>
</protein>
<proteinExistence type="predicted"/>
<dbReference type="RefSeq" id="WP_390321128.1">
    <property type="nucleotide sequence ID" value="NZ_JBHSPB010000032.1"/>
</dbReference>
<keyword evidence="3" id="KW-1185">Reference proteome</keyword>
<keyword evidence="1" id="KW-0472">Membrane</keyword>
<gene>
    <name evidence="2" type="ORF">ACFP1Z_31375</name>
</gene>
<keyword evidence="1" id="KW-0812">Transmembrane</keyword>
<accession>A0ABW0Z9M4</accession>
<name>A0ABW0Z9M4_9ACTN</name>
<evidence type="ECO:0000256" key="1">
    <source>
        <dbReference type="SAM" id="Phobius"/>
    </source>
</evidence>
<feature type="transmembrane region" description="Helical" evidence="1">
    <location>
        <begin position="115"/>
        <end position="138"/>
    </location>
</feature>
<evidence type="ECO:0000313" key="3">
    <source>
        <dbReference type="Proteomes" id="UP001596083"/>
    </source>
</evidence>
<comment type="caution">
    <text evidence="2">The sequence shown here is derived from an EMBL/GenBank/DDBJ whole genome shotgun (WGS) entry which is preliminary data.</text>
</comment>
<reference evidence="3" key="1">
    <citation type="journal article" date="2019" name="Int. J. Syst. Evol. Microbiol.">
        <title>The Global Catalogue of Microorganisms (GCM) 10K type strain sequencing project: providing services to taxonomists for standard genome sequencing and annotation.</title>
        <authorList>
            <consortium name="The Broad Institute Genomics Platform"/>
            <consortium name="The Broad Institute Genome Sequencing Center for Infectious Disease"/>
            <person name="Wu L."/>
            <person name="Ma J."/>
        </authorList>
    </citation>
    <scope>NUCLEOTIDE SEQUENCE [LARGE SCALE GENOMIC DNA]</scope>
    <source>
        <strain evidence="3">CGMCC 4.7304</strain>
    </source>
</reference>
<dbReference type="EMBL" id="JBHSPB010000032">
    <property type="protein sequence ID" value="MFC5724663.1"/>
    <property type="molecule type" value="Genomic_DNA"/>
</dbReference>
<dbReference type="Proteomes" id="UP001596083">
    <property type="component" value="Unassembled WGS sequence"/>
</dbReference>
<keyword evidence="1" id="KW-1133">Transmembrane helix</keyword>
<evidence type="ECO:0000313" key="2">
    <source>
        <dbReference type="EMBL" id="MFC5724663.1"/>
    </source>
</evidence>
<organism evidence="2 3">
    <name type="scientific">Streptomyces gamaensis</name>
    <dbReference type="NCBI Taxonomy" id="1763542"/>
    <lineage>
        <taxon>Bacteria</taxon>
        <taxon>Bacillati</taxon>
        <taxon>Actinomycetota</taxon>
        <taxon>Actinomycetes</taxon>
        <taxon>Kitasatosporales</taxon>
        <taxon>Streptomycetaceae</taxon>
        <taxon>Streptomyces</taxon>
    </lineage>
</organism>
<sequence>MCDEEVGCGLCDACAGRDRVTRPDAGTTPAFARVPDAFLAEGPEGRTRAGKEPPHEDIPGIIGCPTCRWDNPDTRTFCWTCGAPLRSAGLWNPLTWCRRLRARRPERPVIRQRGVLWYVLWTALPVASATALSIGWWWR</sequence>
<evidence type="ECO:0008006" key="4">
    <source>
        <dbReference type="Google" id="ProtNLM"/>
    </source>
</evidence>